<keyword evidence="1" id="KW-0812">Transmembrane</keyword>
<feature type="disulfide bond" description="Interchain (with C-50)" evidence="3">
    <location>
        <position position="19"/>
    </location>
</feature>
<feature type="disulfide bond" description="Interchain (with C-19)" evidence="3">
    <location>
        <position position="50"/>
    </location>
</feature>
<sequence length="145" mass="16082">GAMEMNMADAPLEEGLLVCTRLDQNLCAELISFGSGKATVCLTPKEFMLCEDDVVHAGFIVGAASFAALCALNKKNSLISSMKVNLLAPIEIKQEIYFNATITHTSSKKSTIRVEGEFMEIKVFEGDFEILVFEKRPFKFNFKED</sequence>
<evidence type="ECO:0007829" key="3">
    <source>
        <dbReference type="PDB" id="3LW3"/>
    </source>
</evidence>
<keyword evidence="2 3" id="KW-0002">3D-structure</keyword>
<evidence type="ECO:0000256" key="1">
    <source>
        <dbReference type="SAM" id="Phobius"/>
    </source>
</evidence>
<name>D5MNX8_HELFE</name>
<reference evidence="2 3" key="1">
    <citation type="journal article" date="2010" name="Biochem. Biophys. Res. Commun.">
        <title>Crystal structure and functional insight of HP0420-homolog from Helicobacter felis.</title>
        <authorList>
            <person name="Piao S."/>
            <person name="Jin X.L."/>
            <person name="Yun B.Y."/>
            <person name="Kim N."/>
            <person name="Cho H.S."/>
            <person name="Fukuda M."/>
            <person name="Lee H."/>
            <person name="Ha N.C."/>
        </authorList>
    </citation>
    <scope>X-RAY CRYSTALLOGRAPHY (1.60 ANGSTROMS)</scope>
    <scope>ACTIVE SITE</scope>
</reference>
<protein>
    <submittedName>
        <fullName evidence="2">HP0420 homologue</fullName>
    </submittedName>
</protein>
<organism evidence="2">
    <name type="scientific">Helicobacter felis</name>
    <dbReference type="NCBI Taxonomy" id="214"/>
    <lineage>
        <taxon>Bacteria</taxon>
        <taxon>Pseudomonadati</taxon>
        <taxon>Campylobacterota</taxon>
        <taxon>Epsilonproteobacteria</taxon>
        <taxon>Campylobacterales</taxon>
        <taxon>Helicobacteraceae</taxon>
        <taxon>Helicobacter</taxon>
    </lineage>
</organism>
<evidence type="ECO:0000313" key="2">
    <source>
        <dbReference type="PDB" id="3LW3"/>
    </source>
</evidence>
<accession>D5MNX8</accession>
<proteinExistence type="evidence at protein level"/>
<dbReference type="PDB" id="3LW3">
    <property type="method" value="X-ray"/>
    <property type="resolution" value="1.60 A"/>
    <property type="chains" value="A/B=1-145"/>
</dbReference>
<dbReference type="SMR" id="D5MNX8"/>
<dbReference type="PDBsum" id="3LW3"/>
<dbReference type="InterPro" id="IPR029069">
    <property type="entry name" value="HotDog_dom_sf"/>
</dbReference>
<keyword evidence="1" id="KW-0472">Membrane</keyword>
<feature type="transmembrane region" description="Helical" evidence="1">
    <location>
        <begin position="54"/>
        <end position="73"/>
    </location>
</feature>
<keyword evidence="1" id="KW-1133">Transmembrane helix</keyword>
<dbReference type="EvolutionaryTrace" id="D5MNX8"/>
<dbReference type="AlphaFoldDB" id="D5MNX8"/>
<dbReference type="Gene3D" id="3.10.129.10">
    <property type="entry name" value="Hotdog Thioesterase"/>
    <property type="match status" value="1"/>
</dbReference>
<dbReference type="SUPFAM" id="SSF54637">
    <property type="entry name" value="Thioesterase/thiol ester dehydrase-isomerase"/>
    <property type="match status" value="1"/>
</dbReference>